<reference evidence="3" key="2">
    <citation type="submission" date="2021-03" db="UniProtKB">
        <authorList>
            <consortium name="EnsemblPlants"/>
        </authorList>
    </citation>
    <scope>IDENTIFICATION</scope>
</reference>
<dbReference type="AlphaFoldDB" id="A0A803KRY2"/>
<dbReference type="OrthoDB" id="758104at2759"/>
<reference evidence="3" key="1">
    <citation type="journal article" date="2017" name="Nature">
        <title>The genome of Chenopodium quinoa.</title>
        <authorList>
            <person name="Jarvis D.E."/>
            <person name="Ho Y.S."/>
            <person name="Lightfoot D.J."/>
            <person name="Schmoeckel S.M."/>
            <person name="Li B."/>
            <person name="Borm T.J.A."/>
            <person name="Ohyanagi H."/>
            <person name="Mineta K."/>
            <person name="Michell C.T."/>
            <person name="Saber N."/>
            <person name="Kharbatia N.M."/>
            <person name="Rupper R.R."/>
            <person name="Sharp A.R."/>
            <person name="Dally N."/>
            <person name="Boughton B.A."/>
            <person name="Woo Y.H."/>
            <person name="Gao G."/>
            <person name="Schijlen E.G.W.M."/>
            <person name="Guo X."/>
            <person name="Momin A.A."/>
            <person name="Negrao S."/>
            <person name="Al-Babili S."/>
            <person name="Gehring C."/>
            <person name="Roessner U."/>
            <person name="Jung C."/>
            <person name="Murphy K."/>
            <person name="Arold S.T."/>
            <person name="Gojobori T."/>
            <person name="van der Linden C.G."/>
            <person name="van Loo E.N."/>
            <person name="Jellen E.N."/>
            <person name="Maughan P.J."/>
            <person name="Tester M."/>
        </authorList>
    </citation>
    <scope>NUCLEOTIDE SEQUENCE [LARGE SCALE GENOMIC DNA]</scope>
    <source>
        <strain evidence="3">cv. PI 614886</strain>
    </source>
</reference>
<feature type="compositionally biased region" description="Basic and acidic residues" evidence="1">
    <location>
        <begin position="106"/>
        <end position="117"/>
    </location>
</feature>
<protein>
    <recommendedName>
        <fullName evidence="2">DUF4378 domain-containing protein</fullName>
    </recommendedName>
</protein>
<evidence type="ECO:0000259" key="2">
    <source>
        <dbReference type="Pfam" id="PF14309"/>
    </source>
</evidence>
<dbReference type="InterPro" id="IPR025486">
    <property type="entry name" value="DUF4378"/>
</dbReference>
<evidence type="ECO:0000256" key="1">
    <source>
        <dbReference type="SAM" id="MobiDB-lite"/>
    </source>
</evidence>
<organism evidence="3 4">
    <name type="scientific">Chenopodium quinoa</name>
    <name type="common">Quinoa</name>
    <dbReference type="NCBI Taxonomy" id="63459"/>
    <lineage>
        <taxon>Eukaryota</taxon>
        <taxon>Viridiplantae</taxon>
        <taxon>Streptophyta</taxon>
        <taxon>Embryophyta</taxon>
        <taxon>Tracheophyta</taxon>
        <taxon>Spermatophyta</taxon>
        <taxon>Magnoliopsida</taxon>
        <taxon>eudicotyledons</taxon>
        <taxon>Gunneridae</taxon>
        <taxon>Pentapetalae</taxon>
        <taxon>Caryophyllales</taxon>
        <taxon>Chenopodiaceae</taxon>
        <taxon>Chenopodioideae</taxon>
        <taxon>Atripliceae</taxon>
        <taxon>Chenopodium</taxon>
    </lineage>
</organism>
<dbReference type="EnsemblPlants" id="AUR62001789-RA">
    <property type="protein sequence ID" value="AUR62001789-RA:cds"/>
    <property type="gene ID" value="AUR62001789"/>
</dbReference>
<name>A0A803KRY2_CHEQI</name>
<dbReference type="InterPro" id="IPR044257">
    <property type="entry name" value="TRM32-like"/>
</dbReference>
<dbReference type="OMA" id="RTHSLMY"/>
<sequence>MRKYIWRKHSYVKVEEDHPGCIWTVFQMFNYPPWHNVKKMLPYNKHKSHDNKSTKSKGIKSDVEHEINLSQELEEDMMLKYSAVNSGSSRNGLASKRSIKSRIRGLMKEKKNSRELDLPDQETELSQGLKDKSCDDDDYAPTLMSLLKANPKLIKSINRVDESSNMKPETKVKHKDTKMENDYVGVLELYKVDHDLFLRIMQNSPPKNTKLVKCGTFPSLNSSNSERERRPAKVEHKYNEVWPVSGTARQLKKAKSQNVGRSLSVTEHSLDKYAYLFDSSSNKAIKSHLSKSLRLRNEKEFGTLNDLQGQRSFREGLYLSEIESPLPTTNEPSRGSLERWNTMNYGEARGVRLDSPRENVSLAKSLSKGKENRLVEEQFDAMAIASSREINLEICTQNDEIEHVDWPMSSEGSPLELNRLSTFSRKTEDDTQDSNFNDDLQYVKYVLDIAGLATSENQREEWHSQTQPLDPALFDGIEVCCPFELKSLDKDEIFMSSSHQKLVFDLINEALIDIRERSYVCYPKSLSFWCHVSPTTTVKRSGVGEVWKFVREYLSWMPELDPSLDIAVAHDLSKDKNGWVNLQTYTEGLALELEDLVFNELLDEIVSY</sequence>
<dbReference type="PANTHER" id="PTHR47071:SF2">
    <property type="entry name" value="PROTEIN TRM32"/>
    <property type="match status" value="1"/>
</dbReference>
<dbReference type="RefSeq" id="XP_021720864.1">
    <property type="nucleotide sequence ID" value="XM_021865172.1"/>
</dbReference>
<gene>
    <name evidence="3" type="primary">LOC110688423</name>
</gene>
<evidence type="ECO:0000313" key="4">
    <source>
        <dbReference type="Proteomes" id="UP000596660"/>
    </source>
</evidence>
<dbReference type="Proteomes" id="UP000596660">
    <property type="component" value="Unplaced"/>
</dbReference>
<dbReference type="KEGG" id="cqi:110688423"/>
<dbReference type="GeneID" id="110688423"/>
<dbReference type="PANTHER" id="PTHR47071">
    <property type="entry name" value="PROTEIN TRM32"/>
    <property type="match status" value="1"/>
</dbReference>
<dbReference type="Gramene" id="AUR62001789-RA">
    <property type="protein sequence ID" value="AUR62001789-RA:cds"/>
    <property type="gene ID" value="AUR62001789"/>
</dbReference>
<accession>A0A803KRY2</accession>
<keyword evidence="4" id="KW-1185">Reference proteome</keyword>
<feature type="domain" description="DUF4378" evidence="2">
    <location>
        <begin position="439"/>
        <end position="604"/>
    </location>
</feature>
<proteinExistence type="predicted"/>
<dbReference type="Pfam" id="PF14309">
    <property type="entry name" value="DUF4378"/>
    <property type="match status" value="1"/>
</dbReference>
<feature type="region of interest" description="Disordered" evidence="1">
    <location>
        <begin position="85"/>
        <end position="133"/>
    </location>
</feature>
<evidence type="ECO:0000313" key="3">
    <source>
        <dbReference type="EnsemblPlants" id="AUR62001789-RA:cds"/>
    </source>
</evidence>
<dbReference type="RefSeq" id="XP_021720863.1">
    <property type="nucleotide sequence ID" value="XM_021865171.1"/>
</dbReference>